<accession>A0ABS5NQV8</accession>
<dbReference type="EMBL" id="JAGYPM010000002">
    <property type="protein sequence ID" value="MBS4190209.1"/>
    <property type="molecule type" value="Genomic_DNA"/>
</dbReference>
<dbReference type="InterPro" id="IPR011047">
    <property type="entry name" value="Quinoprotein_ADH-like_sf"/>
</dbReference>
<proteinExistence type="predicted"/>
<evidence type="ECO:0000313" key="1">
    <source>
        <dbReference type="EMBL" id="MBS4190209.1"/>
    </source>
</evidence>
<dbReference type="Proteomes" id="UP000681027">
    <property type="component" value="Unassembled WGS sequence"/>
</dbReference>
<organism evidence="1 2">
    <name type="scientific">Cytobacillus citreus</name>
    <dbReference type="NCBI Taxonomy" id="2833586"/>
    <lineage>
        <taxon>Bacteria</taxon>
        <taxon>Bacillati</taxon>
        <taxon>Bacillota</taxon>
        <taxon>Bacilli</taxon>
        <taxon>Bacillales</taxon>
        <taxon>Bacillaceae</taxon>
        <taxon>Cytobacillus</taxon>
    </lineage>
</organism>
<sequence>MFVGVGANADLIAWNLKTNEKKSILPAQYKNITSIYDLDQAGGVLFAKLEKPNKILMFDAQSYKFKGELNAKSRGVSKLSPNGKNVYFTNDYHLQKLDLQTGKITPSKNSLSGTEAVSLDYVKQGGKTFLTGCLEIQGPSLHMIWKRKI</sequence>
<dbReference type="RefSeq" id="WP_213101675.1">
    <property type="nucleotide sequence ID" value="NZ_JAGYPM010000002.1"/>
</dbReference>
<name>A0ABS5NQV8_9BACI</name>
<evidence type="ECO:0000313" key="2">
    <source>
        <dbReference type="Proteomes" id="UP000681027"/>
    </source>
</evidence>
<comment type="caution">
    <text evidence="1">The sequence shown here is derived from an EMBL/GenBank/DDBJ whole genome shotgun (WGS) entry which is preliminary data.</text>
</comment>
<keyword evidence="2" id="KW-1185">Reference proteome</keyword>
<dbReference type="SUPFAM" id="SSF50998">
    <property type="entry name" value="Quinoprotein alcohol dehydrogenase-like"/>
    <property type="match status" value="1"/>
</dbReference>
<gene>
    <name evidence="1" type="ORF">KHA94_08340</name>
</gene>
<protein>
    <submittedName>
        <fullName evidence="1">Uncharacterized protein</fullName>
    </submittedName>
</protein>
<reference evidence="1 2" key="1">
    <citation type="submission" date="2021-05" db="EMBL/GenBank/DDBJ databases">
        <title>Novel Bacillus species.</title>
        <authorList>
            <person name="Liu G."/>
        </authorList>
    </citation>
    <scope>NUCLEOTIDE SEQUENCE [LARGE SCALE GENOMIC DNA]</scope>
    <source>
        <strain evidence="1 2">FJAT-49705</strain>
    </source>
</reference>